<comment type="caution">
    <text evidence="1">The sequence shown here is derived from an EMBL/GenBank/DDBJ whole genome shotgun (WGS) entry which is preliminary data.</text>
</comment>
<gene>
    <name evidence="1" type="ORF">NDU88_009000</name>
</gene>
<keyword evidence="2" id="KW-1185">Reference proteome</keyword>
<name>A0AAV7QTF2_PLEWA</name>
<organism evidence="1 2">
    <name type="scientific">Pleurodeles waltl</name>
    <name type="common">Iberian ribbed newt</name>
    <dbReference type="NCBI Taxonomy" id="8319"/>
    <lineage>
        <taxon>Eukaryota</taxon>
        <taxon>Metazoa</taxon>
        <taxon>Chordata</taxon>
        <taxon>Craniata</taxon>
        <taxon>Vertebrata</taxon>
        <taxon>Euteleostomi</taxon>
        <taxon>Amphibia</taxon>
        <taxon>Batrachia</taxon>
        <taxon>Caudata</taxon>
        <taxon>Salamandroidea</taxon>
        <taxon>Salamandridae</taxon>
        <taxon>Pleurodelinae</taxon>
        <taxon>Pleurodeles</taxon>
    </lineage>
</organism>
<dbReference type="AlphaFoldDB" id="A0AAV7QTF2"/>
<proteinExistence type="predicted"/>
<evidence type="ECO:0000313" key="1">
    <source>
        <dbReference type="EMBL" id="KAJ1142687.1"/>
    </source>
</evidence>
<protein>
    <submittedName>
        <fullName evidence="1">Uncharacterized protein</fullName>
    </submittedName>
</protein>
<accession>A0AAV7QTF2</accession>
<dbReference type="Proteomes" id="UP001066276">
    <property type="component" value="Chromosome 6"/>
</dbReference>
<dbReference type="EMBL" id="JANPWB010000010">
    <property type="protein sequence ID" value="KAJ1142687.1"/>
    <property type="molecule type" value="Genomic_DNA"/>
</dbReference>
<evidence type="ECO:0000313" key="2">
    <source>
        <dbReference type="Proteomes" id="UP001066276"/>
    </source>
</evidence>
<sequence>MGVPSDTKRKGVLRDTPDDLAGLEIVVVREEDPQDDSPVVEYIVDLDQGISDGDDLFLDNDTLSSFSKDVIMVPLGKERFNPQNIKHSRSAEWYLANMWRLLQP</sequence>
<reference evidence="1" key="1">
    <citation type="journal article" date="2022" name="bioRxiv">
        <title>Sequencing and chromosome-scale assembly of the giantPleurodeles waltlgenome.</title>
        <authorList>
            <person name="Brown T."/>
            <person name="Elewa A."/>
            <person name="Iarovenko S."/>
            <person name="Subramanian E."/>
            <person name="Araus A.J."/>
            <person name="Petzold A."/>
            <person name="Susuki M."/>
            <person name="Suzuki K.-i.T."/>
            <person name="Hayashi T."/>
            <person name="Toyoda A."/>
            <person name="Oliveira C."/>
            <person name="Osipova E."/>
            <person name="Leigh N.D."/>
            <person name="Simon A."/>
            <person name="Yun M.H."/>
        </authorList>
    </citation>
    <scope>NUCLEOTIDE SEQUENCE</scope>
    <source>
        <strain evidence="1">20211129_DDA</strain>
        <tissue evidence="1">Liver</tissue>
    </source>
</reference>